<dbReference type="EMBL" id="ABYT01000080">
    <property type="protein sequence ID" value="EEC89927.1"/>
    <property type="molecule type" value="Genomic_DNA"/>
</dbReference>
<comment type="caution">
    <text evidence="1">The sequence shown here is derived from an EMBL/GenBank/DDBJ whole genome shotgun (WGS) entry which is preliminary data.</text>
</comment>
<gene>
    <name evidence="1" type="ORF">EUBIFOR_01481</name>
</gene>
<proteinExistence type="predicted"/>
<dbReference type="AlphaFoldDB" id="B7CBA6"/>
<dbReference type="HOGENOM" id="CLU_212105_0_0_9"/>
<dbReference type="Proteomes" id="UP000004315">
    <property type="component" value="Unassembled WGS sequence"/>
</dbReference>
<accession>B7CBA6</accession>
<sequence length="43" mass="5080">MKTFDDMLVQQLQDEEFKKEYEAIQPGMDEIRASVDARTSQEQ</sequence>
<evidence type="ECO:0000313" key="2">
    <source>
        <dbReference type="Proteomes" id="UP000004315"/>
    </source>
</evidence>
<keyword evidence="2" id="KW-1185">Reference proteome</keyword>
<reference evidence="1 2" key="1">
    <citation type="submission" date="2008-11" db="EMBL/GenBank/DDBJ databases">
        <title>Draft genome sequence of Eubacterium biforme (DSM 3989).</title>
        <authorList>
            <person name="Sudarsanam P."/>
            <person name="Ley R."/>
            <person name="Guruge J."/>
            <person name="Turnbaugh P.J."/>
            <person name="Mahowald M."/>
            <person name="Liep D."/>
            <person name="Gordon J."/>
        </authorList>
    </citation>
    <scope>NUCLEOTIDE SEQUENCE [LARGE SCALE GENOMIC DNA]</scope>
    <source>
        <strain evidence="1 2">DSM 3989</strain>
    </source>
</reference>
<name>B7CBA6_9FIRM</name>
<organism evidence="1 2">
    <name type="scientific">Holdemanella biformis DSM 3989</name>
    <dbReference type="NCBI Taxonomy" id="518637"/>
    <lineage>
        <taxon>Bacteria</taxon>
        <taxon>Bacillati</taxon>
        <taxon>Bacillota</taxon>
        <taxon>Erysipelotrichia</taxon>
        <taxon>Erysipelotrichales</taxon>
        <taxon>Erysipelotrichaceae</taxon>
        <taxon>Holdemanella</taxon>
    </lineage>
</organism>
<protein>
    <submittedName>
        <fullName evidence="1">Uncharacterized protein</fullName>
    </submittedName>
</protein>
<evidence type="ECO:0000313" key="1">
    <source>
        <dbReference type="EMBL" id="EEC89927.1"/>
    </source>
</evidence>
<dbReference type="STRING" id="518637.EUBIFOR_01481"/>